<reference evidence="1" key="1">
    <citation type="submission" date="2020-03" db="EMBL/GenBank/DDBJ databases">
        <authorList>
            <person name="Weist P."/>
        </authorList>
    </citation>
    <scope>NUCLEOTIDE SEQUENCE</scope>
</reference>
<dbReference type="Proteomes" id="UP001153269">
    <property type="component" value="Unassembled WGS sequence"/>
</dbReference>
<dbReference type="EMBL" id="CADEAL010000097">
    <property type="protein sequence ID" value="CAB1414304.1"/>
    <property type="molecule type" value="Genomic_DNA"/>
</dbReference>
<name>A0A9N7Y7L8_PLEPL</name>
<protein>
    <submittedName>
        <fullName evidence="1">Uncharacterized protein</fullName>
    </submittedName>
</protein>
<evidence type="ECO:0000313" key="2">
    <source>
        <dbReference type="Proteomes" id="UP001153269"/>
    </source>
</evidence>
<accession>A0A9N7Y7L8</accession>
<organism evidence="1 2">
    <name type="scientific">Pleuronectes platessa</name>
    <name type="common">European plaice</name>
    <dbReference type="NCBI Taxonomy" id="8262"/>
    <lineage>
        <taxon>Eukaryota</taxon>
        <taxon>Metazoa</taxon>
        <taxon>Chordata</taxon>
        <taxon>Craniata</taxon>
        <taxon>Vertebrata</taxon>
        <taxon>Euteleostomi</taxon>
        <taxon>Actinopterygii</taxon>
        <taxon>Neopterygii</taxon>
        <taxon>Teleostei</taxon>
        <taxon>Neoteleostei</taxon>
        <taxon>Acanthomorphata</taxon>
        <taxon>Carangaria</taxon>
        <taxon>Pleuronectiformes</taxon>
        <taxon>Pleuronectoidei</taxon>
        <taxon>Pleuronectidae</taxon>
        <taxon>Pleuronectes</taxon>
    </lineage>
</organism>
<comment type="caution">
    <text evidence="1">The sequence shown here is derived from an EMBL/GenBank/DDBJ whole genome shotgun (WGS) entry which is preliminary data.</text>
</comment>
<dbReference type="AlphaFoldDB" id="A0A9N7Y7L8"/>
<evidence type="ECO:0000313" key="1">
    <source>
        <dbReference type="EMBL" id="CAB1414304.1"/>
    </source>
</evidence>
<proteinExistence type="predicted"/>
<keyword evidence="2" id="KW-1185">Reference proteome</keyword>
<sequence>MISFSHFFAKAPATDESSCLVSQPARIARHYYLIRVQGRRPAATQLYQLVRPVLLARCVQRASGKPSAVKIPEGPKCATSHLREHVTALHQPQKLASSIFGVLPQNKAKGSSLEAFRPVTVRHPLRAALSWGSSQMKH</sequence>
<gene>
    <name evidence="1" type="ORF">PLEPLA_LOCUS2013</name>
</gene>